<dbReference type="InterPro" id="IPR045050">
    <property type="entry name" value="Synaptotagmin_plant"/>
</dbReference>
<evidence type="ECO:0000256" key="1">
    <source>
        <dbReference type="ARBA" id="ARBA00004167"/>
    </source>
</evidence>
<keyword evidence="6" id="KW-0677">Repeat</keyword>
<dbReference type="PANTHER" id="PTHR10774">
    <property type="entry name" value="EXTENDED SYNAPTOTAGMIN-RELATED"/>
    <property type="match status" value="1"/>
</dbReference>
<dbReference type="GO" id="GO:0008289">
    <property type="term" value="F:lipid binding"/>
    <property type="evidence" value="ECO:0007669"/>
    <property type="project" value="UniProtKB-KW"/>
</dbReference>
<protein>
    <recommendedName>
        <fullName evidence="12">SMP-LTD domain-containing protein</fullName>
    </recommendedName>
</protein>
<evidence type="ECO:0000256" key="6">
    <source>
        <dbReference type="ARBA" id="ARBA00022737"/>
    </source>
</evidence>
<reference evidence="13" key="1">
    <citation type="submission" date="2023-10" db="EMBL/GenBank/DDBJ databases">
        <authorList>
            <person name="Domelevo Entfellner J.-B."/>
        </authorList>
    </citation>
    <scope>NUCLEOTIDE SEQUENCE</scope>
</reference>
<dbReference type="PROSITE" id="PS51847">
    <property type="entry name" value="SMP"/>
    <property type="match status" value="1"/>
</dbReference>
<dbReference type="GO" id="GO:0005783">
    <property type="term" value="C:endoplasmic reticulum"/>
    <property type="evidence" value="ECO:0007669"/>
    <property type="project" value="TreeGrafter"/>
</dbReference>
<dbReference type="GO" id="GO:0046872">
    <property type="term" value="F:metal ion binding"/>
    <property type="evidence" value="ECO:0007669"/>
    <property type="project" value="UniProtKB-KW"/>
</dbReference>
<dbReference type="EMBL" id="OY731406">
    <property type="protein sequence ID" value="CAJ1974583.1"/>
    <property type="molecule type" value="Genomic_DNA"/>
</dbReference>
<dbReference type="InterPro" id="IPR031468">
    <property type="entry name" value="SMP_LBD"/>
</dbReference>
<comment type="similarity">
    <text evidence="2">Belongs to the synaptotagmin family.</text>
</comment>
<keyword evidence="10" id="KW-0446">Lipid-binding</keyword>
<evidence type="ECO:0000259" key="12">
    <source>
        <dbReference type="PROSITE" id="PS51847"/>
    </source>
</evidence>
<dbReference type="Gramene" id="rna-AYBTSS11_LOCUS26663">
    <property type="protein sequence ID" value="CAJ1974583.1"/>
    <property type="gene ID" value="gene-AYBTSS11_LOCUS26663"/>
</dbReference>
<organism evidence="13 14">
    <name type="scientific">Sphenostylis stenocarpa</name>
    <dbReference type="NCBI Taxonomy" id="92480"/>
    <lineage>
        <taxon>Eukaryota</taxon>
        <taxon>Viridiplantae</taxon>
        <taxon>Streptophyta</taxon>
        <taxon>Embryophyta</taxon>
        <taxon>Tracheophyta</taxon>
        <taxon>Spermatophyta</taxon>
        <taxon>Magnoliopsida</taxon>
        <taxon>eudicotyledons</taxon>
        <taxon>Gunneridae</taxon>
        <taxon>Pentapetalae</taxon>
        <taxon>rosids</taxon>
        <taxon>fabids</taxon>
        <taxon>Fabales</taxon>
        <taxon>Fabaceae</taxon>
        <taxon>Papilionoideae</taxon>
        <taxon>50 kb inversion clade</taxon>
        <taxon>NPAAA clade</taxon>
        <taxon>indigoferoid/millettioid clade</taxon>
        <taxon>Phaseoleae</taxon>
        <taxon>Sphenostylis</taxon>
    </lineage>
</organism>
<dbReference type="InterPro" id="IPR039010">
    <property type="entry name" value="Synaptotagmin_SMP"/>
</dbReference>
<dbReference type="GO" id="GO:0006869">
    <property type="term" value="P:lipid transport"/>
    <property type="evidence" value="ECO:0007669"/>
    <property type="project" value="UniProtKB-KW"/>
</dbReference>
<evidence type="ECO:0000313" key="14">
    <source>
        <dbReference type="Proteomes" id="UP001189624"/>
    </source>
</evidence>
<dbReference type="GO" id="GO:0016020">
    <property type="term" value="C:membrane"/>
    <property type="evidence" value="ECO:0007669"/>
    <property type="project" value="UniProtKB-SubCell"/>
</dbReference>
<dbReference type="AlphaFoldDB" id="A0AA86T542"/>
<keyword evidence="3" id="KW-0813">Transport</keyword>
<proteinExistence type="inferred from homology"/>
<evidence type="ECO:0000256" key="3">
    <source>
        <dbReference type="ARBA" id="ARBA00022448"/>
    </source>
</evidence>
<evidence type="ECO:0000256" key="9">
    <source>
        <dbReference type="ARBA" id="ARBA00023055"/>
    </source>
</evidence>
<evidence type="ECO:0000256" key="10">
    <source>
        <dbReference type="ARBA" id="ARBA00023121"/>
    </source>
</evidence>
<keyword evidence="14" id="KW-1185">Reference proteome</keyword>
<evidence type="ECO:0000256" key="5">
    <source>
        <dbReference type="ARBA" id="ARBA00022723"/>
    </source>
</evidence>
<keyword evidence="4" id="KW-0812">Transmembrane</keyword>
<evidence type="ECO:0000256" key="4">
    <source>
        <dbReference type="ARBA" id="ARBA00022692"/>
    </source>
</evidence>
<comment type="subcellular location">
    <subcellularLocation>
        <location evidence="1">Membrane</location>
        <topology evidence="1">Single-pass membrane protein</topology>
    </subcellularLocation>
</comment>
<dbReference type="Proteomes" id="UP001189624">
    <property type="component" value="Chromosome 9"/>
</dbReference>
<accession>A0AA86T542</accession>
<keyword evidence="5" id="KW-0479">Metal-binding</keyword>
<evidence type="ECO:0000256" key="8">
    <source>
        <dbReference type="ARBA" id="ARBA00022989"/>
    </source>
</evidence>
<dbReference type="CDD" id="cd21677">
    <property type="entry name" value="SMP_SYT"/>
    <property type="match status" value="1"/>
</dbReference>
<feature type="domain" description="SMP-LTD" evidence="12">
    <location>
        <begin position="93"/>
        <end position="206"/>
    </location>
</feature>
<evidence type="ECO:0000256" key="11">
    <source>
        <dbReference type="ARBA" id="ARBA00023136"/>
    </source>
</evidence>
<keyword evidence="11" id="KW-0472">Membrane</keyword>
<keyword evidence="7" id="KW-0106">Calcium</keyword>
<keyword evidence="9" id="KW-0445">Lipid transport</keyword>
<evidence type="ECO:0000256" key="2">
    <source>
        <dbReference type="ARBA" id="ARBA00006996"/>
    </source>
</evidence>
<evidence type="ECO:0000313" key="13">
    <source>
        <dbReference type="EMBL" id="CAJ1974583.1"/>
    </source>
</evidence>
<name>A0AA86T542_9FABA</name>
<dbReference type="Pfam" id="PF17047">
    <property type="entry name" value="SMP_LBD"/>
    <property type="match status" value="1"/>
</dbReference>
<evidence type="ECO:0000256" key="7">
    <source>
        <dbReference type="ARBA" id="ARBA00022837"/>
    </source>
</evidence>
<keyword evidence="8" id="KW-1133">Transmembrane helix</keyword>
<dbReference type="PANTHER" id="PTHR10774:SF178">
    <property type="entry name" value="SYNAPTOTAGMIN-4"/>
    <property type="match status" value="1"/>
</dbReference>
<sequence length="206" mass="23268">MATLGFFDADSLRLRCRIAPSAYFSPAALSGKQFVYLVVVAAHPVEPYQFANVRSKHRSDLAKTIAEFARMTVEDSRKLLPSKFYPSWVVFTKRQKLNWLNTQLRRIWPHVDEAASELIRTIVEPILEQYRLIILSSLTFSKLTLGTVAPQFTGVTIVEEHSGPDGVTMDLEIQWDGNSNIVLDIKTRVGVGLPVRVKDIGFTWGF</sequence>
<gene>
    <name evidence="13" type="ORF">AYBTSS11_LOCUS26663</name>
</gene>